<dbReference type="EMBL" id="GL996504">
    <property type="protein sequence ID" value="EGW30997.1"/>
    <property type="molecule type" value="Genomic_DNA"/>
</dbReference>
<organism evidence="5">
    <name type="scientific">Spathaspora passalidarum (strain NRRL Y-27907 / 11-Y1)</name>
    <dbReference type="NCBI Taxonomy" id="619300"/>
    <lineage>
        <taxon>Eukaryota</taxon>
        <taxon>Fungi</taxon>
        <taxon>Dikarya</taxon>
        <taxon>Ascomycota</taxon>
        <taxon>Saccharomycotina</taxon>
        <taxon>Pichiomycetes</taxon>
        <taxon>Debaryomycetaceae</taxon>
        <taxon>Spathaspora</taxon>
    </lineage>
</organism>
<sequence>MSSLKKLLKSAKLSIEQNDPESALEYADEAIEIDSNCYFAYLFKGKSYQLLRDVPQAIAQFKRATEIEPENLLAWKGYFQTVRASNDYSLFFDVLTKLVKLQRDQELPLAETLKDLRNYLDSNKYKSNDVLYELYLKSIIPGTELGELVGSALGSGESNIQKLLDFKKTQLDKLVQTRISKERVKFGRNLTIDQKQALDAIAWEYYKDGQLSKLYESFLNISNDDELRQKYEEDFLKYRYELLKISPNKTELFNEIKQTLEDMILVNTKSLFCWNLYFDWCDTKTIFDLDEEKIIAYLRIFQNEGLGLILFAFVMSGVSPYNKERIVKGISYNEDNQNKKNKKKKKEKVLEEEDASALGLEENEEEQPEDFSQYYLPPDEILGYILEGYSKSKDSILANRIIVNYYIHLREYDMASERCRDGIRLLADIQRTFGINLSNTKEDFLCSLAIVYTYYEAPKNFSRALQLYDKILESNTTNIKAKVGKGLIFAEQGDLEQAKLILEEVLQEHPENSEAELEYNWCLINLGQFEQGKQGLEKFISKVTGTDLYSGEIRAKANWRLAKGYFMQDDTNKDNIKQSYTYLIQSLKDSESYAPSYTLLGVLFHDYYGDLEKAQKCFFKAFDLDVNEIVAAKYLVEHATAKNEWDVAQVLAKRVVTNESSRRLLLRPSDDKDNSWPYRVLGCGSLNVQDDAKAVEYFQNALRINSNDYECWVGLGEAYYNCGRYDAAAKVFHHAIAMKEEAPWTVKYLLGVVTCEMKEFNEGLTYLYEALESQPNEECIITAIYEAQLENTHKYVHSGFFGRAADSSLKALEFIKASILSNSTSQKVWKSLGDSLQVFSKVQSNIDKVPFDDLIAIFKHIEIDDIILSDITLDESISLAHAIELFNQDKKVQSLNIFIILCAIAGVKYLPVKVNKALRSTALYNLGLALLQTYQNGENEKYRENSVTLFKKAIQLENHNPSYWIGLGNAYFYNNPQISQHCYIKATTLEIRDGGIWINLAILFLKYGDLELSQQAFLRAQSVAPQDSQSWLGQAIAFEILGDETKAFTYYTHAFTLSKGRLAVAQFLYGLSVINKRVGGNFDPRDIETAQEFGISNQAMQQYLKYKPDDEDALSVALTIAERCKDFENAIKLGNKLCEILEKKYEETEQESVLENFSLIKSQVARIYLGLGDYESAMENAQMALQLIEGDDSHPEITLSCHITIGLSYFFTNEFESSIQELKLILSQYNSSQRIVTLIAQILYAHGTEESKQASIDQLFAHIEENGSSLLVVLTLGAISLVENYQEYLGAIKEELQGLDLTELVNDTYRDVPRLLTEINNRLGRGDDKSVWLKYAYLFPFDYNVWKHVSNEMAKAVITLQDVKVNGLQYSETLLKTGDLRDIQRSLMLTPGNQEAIEALKNCF</sequence>
<dbReference type="RefSeq" id="XP_007377030.1">
    <property type="nucleotide sequence ID" value="XM_007376968.1"/>
</dbReference>
<protein>
    <recommendedName>
        <fullName evidence="6">Superkiller protein 3</fullName>
    </recommendedName>
</protein>
<dbReference type="KEGG" id="spaa:SPAPADRAFT_142101"/>
<dbReference type="GO" id="GO:0055087">
    <property type="term" value="C:Ski complex"/>
    <property type="evidence" value="ECO:0007669"/>
    <property type="project" value="EnsemblFungi"/>
</dbReference>
<name>G3ATN4_SPAPN</name>
<evidence type="ECO:0008006" key="6">
    <source>
        <dbReference type="Google" id="ProtNLM"/>
    </source>
</evidence>
<dbReference type="SUPFAM" id="SSF48452">
    <property type="entry name" value="TPR-like"/>
    <property type="match status" value="3"/>
</dbReference>
<evidence type="ECO:0000313" key="5">
    <source>
        <dbReference type="Proteomes" id="UP000000709"/>
    </source>
</evidence>
<dbReference type="InterPro" id="IPR040962">
    <property type="entry name" value="TPR_22"/>
</dbReference>
<keyword evidence="5" id="KW-1185">Reference proteome</keyword>
<gene>
    <name evidence="4" type="ORF">SPAPADRAFT_142101</name>
</gene>
<feature type="repeat" description="TPR" evidence="3">
    <location>
        <begin position="479"/>
        <end position="512"/>
    </location>
</feature>
<proteinExistence type="predicted"/>
<evidence type="ECO:0000313" key="4">
    <source>
        <dbReference type="EMBL" id="EGW30997.1"/>
    </source>
</evidence>
<keyword evidence="1" id="KW-0677">Repeat</keyword>
<dbReference type="STRING" id="619300.G3ATN4"/>
<dbReference type="GO" id="GO:0070478">
    <property type="term" value="P:nuclear-transcribed mRNA catabolic process, 3'-5' exonucleolytic nonsense-mediated decay"/>
    <property type="evidence" value="ECO:0007669"/>
    <property type="project" value="EnsemblFungi"/>
</dbReference>
<dbReference type="OrthoDB" id="421075at2759"/>
<dbReference type="PANTHER" id="PTHR15704:SF7">
    <property type="entry name" value="SUPERKILLER COMPLEX PROTEIN 3"/>
    <property type="match status" value="1"/>
</dbReference>
<dbReference type="Pfam" id="PF13432">
    <property type="entry name" value="TPR_16"/>
    <property type="match status" value="1"/>
</dbReference>
<keyword evidence="2 3" id="KW-0802">TPR repeat</keyword>
<dbReference type="InterPro" id="IPR019734">
    <property type="entry name" value="TPR_rpt"/>
</dbReference>
<evidence type="ECO:0000256" key="3">
    <source>
        <dbReference type="PROSITE-ProRule" id="PRU00339"/>
    </source>
</evidence>
<dbReference type="InterPro" id="IPR011990">
    <property type="entry name" value="TPR-like_helical_dom_sf"/>
</dbReference>
<accession>G3ATN4</accession>
<evidence type="ECO:0000256" key="2">
    <source>
        <dbReference type="ARBA" id="ARBA00022803"/>
    </source>
</evidence>
<feature type="repeat" description="TPR" evidence="3">
    <location>
        <begin position="38"/>
        <end position="71"/>
    </location>
</feature>
<dbReference type="PROSITE" id="PS50005">
    <property type="entry name" value="TPR"/>
    <property type="match status" value="4"/>
</dbReference>
<feature type="repeat" description="TPR" evidence="3">
    <location>
        <begin position="709"/>
        <end position="742"/>
    </location>
</feature>
<dbReference type="FunCoup" id="G3ATN4">
    <property type="interactions" value="532"/>
</dbReference>
<dbReference type="Pfam" id="PF14559">
    <property type="entry name" value="TPR_19"/>
    <property type="match status" value="2"/>
</dbReference>
<dbReference type="GeneID" id="18870422"/>
<dbReference type="Gene3D" id="1.25.40.10">
    <property type="entry name" value="Tetratricopeptide repeat domain"/>
    <property type="match status" value="5"/>
</dbReference>
<dbReference type="eggNOG" id="KOG1127">
    <property type="taxonomic scope" value="Eukaryota"/>
</dbReference>
<evidence type="ECO:0000256" key="1">
    <source>
        <dbReference type="ARBA" id="ARBA00022737"/>
    </source>
</evidence>
<dbReference type="SMART" id="SM00028">
    <property type="entry name" value="TPR"/>
    <property type="match status" value="13"/>
</dbReference>
<dbReference type="InParanoid" id="G3ATN4"/>
<reference evidence="4 5" key="1">
    <citation type="journal article" date="2011" name="Proc. Natl. Acad. Sci. U.S.A.">
        <title>Comparative genomics of xylose-fermenting fungi for enhanced biofuel production.</title>
        <authorList>
            <person name="Wohlbach D.J."/>
            <person name="Kuo A."/>
            <person name="Sato T.K."/>
            <person name="Potts K.M."/>
            <person name="Salamov A.A."/>
            <person name="LaButti K.M."/>
            <person name="Sun H."/>
            <person name="Clum A."/>
            <person name="Pangilinan J.L."/>
            <person name="Lindquist E.A."/>
            <person name="Lucas S."/>
            <person name="Lapidus A."/>
            <person name="Jin M."/>
            <person name="Gunawan C."/>
            <person name="Balan V."/>
            <person name="Dale B.E."/>
            <person name="Jeffries T.W."/>
            <person name="Zinkel R."/>
            <person name="Barry K.W."/>
            <person name="Grigoriev I.V."/>
            <person name="Gasch A.P."/>
        </authorList>
    </citation>
    <scope>NUCLEOTIDE SEQUENCE [LARGE SCALE GENOMIC DNA]</scope>
    <source>
        <strain evidence="5">NRRL Y-27907 / 11-Y1</strain>
    </source>
</reference>
<dbReference type="PANTHER" id="PTHR15704">
    <property type="entry name" value="SUPERKILLER 3 PROTEIN-RELATED"/>
    <property type="match status" value="1"/>
</dbReference>
<dbReference type="OMA" id="CQWELDP"/>
<feature type="repeat" description="TPR" evidence="3">
    <location>
        <begin position="994"/>
        <end position="1027"/>
    </location>
</feature>
<dbReference type="Pfam" id="PF18833">
    <property type="entry name" value="TPR_22"/>
    <property type="match status" value="1"/>
</dbReference>
<dbReference type="Proteomes" id="UP000000709">
    <property type="component" value="Unassembled WGS sequence"/>
</dbReference>
<dbReference type="HOGENOM" id="CLU_001688_0_0_1"/>
<dbReference type="InterPro" id="IPR039226">
    <property type="entry name" value="Ski3/TTC37"/>
</dbReference>
<dbReference type="GO" id="GO:0070481">
    <property type="term" value="P:nuclear-transcribed mRNA catabolic process, non-stop decay"/>
    <property type="evidence" value="ECO:0007669"/>
    <property type="project" value="EnsemblFungi"/>
</dbReference>